<sequence length="567" mass="66907">MKVLLQPLNQKSKIDNNKKITFGSIIFENYNNKYDDIKTLLRTEIERFSNGANNAVLLGEGVSGETYKFTNPRLSKFVIKKNKSGFSEDYSKEFKNLASIPVEKVGGQEAIARVYNNRKDTHYLVYTLVSGKTVSTQNRYTDRSLKILFDKMFELDKVGIYHGDLNGKNILLDGTGNVNFIDYQWTEKVDKNNLFDNVKSQKTLLPVSNFPENAQMFEMASMPWYMENLDSSIDREAFLKQYLRAKANYHEQRYDYIKKITTNWRYSSELPYIKEALDSEKAKAMLFKNPSDGVLKIEMKKLQFLSDYRDAYSHVDPNLPNRNILPAPSAYICSLSSVQDFRKEVSKQSPLFVDQHAKNYIKSMERYGDYWYNNLKNYTNDTFDYIMRAVKKQYKSGEERHEFYINERNPRVFEPNRDLLAKMPSSYRPLYERNFDIPIAGVRIEYRYEGTIDSLKQAKLYDLKTQHHIYKLSRILKETKQFINDKEYLNLLNLSELSILKIREFRSYSKHNQKDPFVLNRIDSLFRDVSRYTHNLFKIIQGGLQQENAKSIIVKGYEEMRKFKYKI</sequence>
<name>A0A8S5TJQ5_9CAUD</name>
<accession>A0A8S5TJQ5</accession>
<protein>
    <submittedName>
        <fullName evidence="1">PAB-dependent polyA-specific ribonuclease subunit</fullName>
    </submittedName>
</protein>
<evidence type="ECO:0000313" key="1">
    <source>
        <dbReference type="EMBL" id="DAF63556.1"/>
    </source>
</evidence>
<dbReference type="SUPFAM" id="SSF56112">
    <property type="entry name" value="Protein kinase-like (PK-like)"/>
    <property type="match status" value="1"/>
</dbReference>
<organism evidence="1">
    <name type="scientific">Siphoviridae sp. ctwQT14</name>
    <dbReference type="NCBI Taxonomy" id="2827971"/>
    <lineage>
        <taxon>Viruses</taxon>
        <taxon>Duplodnaviria</taxon>
        <taxon>Heunggongvirae</taxon>
        <taxon>Uroviricota</taxon>
        <taxon>Caudoviricetes</taxon>
    </lineage>
</organism>
<dbReference type="InterPro" id="IPR011009">
    <property type="entry name" value="Kinase-like_dom_sf"/>
</dbReference>
<proteinExistence type="predicted"/>
<dbReference type="EMBL" id="BK032842">
    <property type="protein sequence ID" value="DAF63556.1"/>
    <property type="molecule type" value="Genomic_DNA"/>
</dbReference>
<dbReference type="Gene3D" id="1.10.510.10">
    <property type="entry name" value="Transferase(Phosphotransferase) domain 1"/>
    <property type="match status" value="1"/>
</dbReference>
<reference evidence="1" key="1">
    <citation type="journal article" date="2021" name="Proc. Natl. Acad. Sci. U.S.A.">
        <title>A Catalog of Tens of Thousands of Viruses from Human Metagenomes Reveals Hidden Associations with Chronic Diseases.</title>
        <authorList>
            <person name="Tisza M.J."/>
            <person name="Buck C.B."/>
        </authorList>
    </citation>
    <scope>NUCLEOTIDE SEQUENCE</scope>
    <source>
        <strain evidence="1">CtwQT14</strain>
    </source>
</reference>